<organism evidence="2 3">
    <name type="scientific">[Eubacterium] siraeum</name>
    <dbReference type="NCBI Taxonomy" id="39492"/>
    <lineage>
        <taxon>Bacteria</taxon>
        <taxon>Bacillati</taxon>
        <taxon>Bacillota</taxon>
        <taxon>Clostridia</taxon>
        <taxon>Eubacteriales</taxon>
        <taxon>Oscillospiraceae</taxon>
        <taxon>Oscillospiraceae incertae sedis</taxon>
    </lineage>
</organism>
<evidence type="ECO:0000313" key="2">
    <source>
        <dbReference type="EMBL" id="CUQ86275.1"/>
    </source>
</evidence>
<feature type="transmembrane region" description="Helical" evidence="1">
    <location>
        <begin position="811"/>
        <end position="832"/>
    </location>
</feature>
<reference evidence="2 3" key="1">
    <citation type="submission" date="2015-09" db="EMBL/GenBank/DDBJ databases">
        <authorList>
            <consortium name="Pathogen Informatics"/>
        </authorList>
    </citation>
    <scope>NUCLEOTIDE SEQUENCE [LARGE SCALE GENOMIC DNA]</scope>
    <source>
        <strain evidence="2 3">2789STDY5834928</strain>
    </source>
</reference>
<proteinExistence type="predicted"/>
<dbReference type="AlphaFoldDB" id="A0A174ZG31"/>
<feature type="transmembrane region" description="Helical" evidence="1">
    <location>
        <begin position="272"/>
        <end position="297"/>
    </location>
</feature>
<evidence type="ECO:0000313" key="3">
    <source>
        <dbReference type="Proteomes" id="UP000095662"/>
    </source>
</evidence>
<keyword evidence="1" id="KW-1133">Transmembrane helix</keyword>
<name>A0A174ZG31_9FIRM</name>
<feature type="transmembrane region" description="Helical" evidence="1">
    <location>
        <begin position="760"/>
        <end position="780"/>
    </location>
</feature>
<feature type="transmembrane region" description="Helical" evidence="1">
    <location>
        <begin position="318"/>
        <end position="346"/>
    </location>
</feature>
<dbReference type="Proteomes" id="UP000095662">
    <property type="component" value="Unassembled WGS sequence"/>
</dbReference>
<protein>
    <submittedName>
        <fullName evidence="2">FtsX-like permease family</fullName>
    </submittedName>
</protein>
<accession>A0A174ZG31</accession>
<dbReference type="GO" id="GO:0005886">
    <property type="term" value="C:plasma membrane"/>
    <property type="evidence" value="ECO:0007669"/>
    <property type="project" value="TreeGrafter"/>
</dbReference>
<feature type="transmembrane region" description="Helical" evidence="1">
    <location>
        <begin position="876"/>
        <end position="897"/>
    </location>
</feature>
<feature type="transmembrane region" description="Helical" evidence="1">
    <location>
        <begin position="20"/>
        <end position="40"/>
    </location>
</feature>
<dbReference type="EMBL" id="CZBY01000008">
    <property type="protein sequence ID" value="CUQ86275.1"/>
    <property type="molecule type" value="Genomic_DNA"/>
</dbReference>
<dbReference type="PANTHER" id="PTHR30572">
    <property type="entry name" value="MEMBRANE COMPONENT OF TRANSPORTER-RELATED"/>
    <property type="match status" value="1"/>
</dbReference>
<sequence length="917" mass="101103">MSCYFYILCKYWRKHLRTALSLLFSGLLLTAIITSVFLFIREEINREVETGYDTFGKYDLILSGIPDDIKNELIPSDLTFTHETVTVPGKADFYGKEYNYGYTDKACNLLHVPMKNGSMPFFENEAAVEQSLLESVGYLGKTGDSITINGKQYILTGIIDKAYSERPLCEKAEYTDDDEIPPDPLPLIYVGKPSDTATTGYTIDLYGGGGITVKNKESGELSIFGISDREFVTLIEEKYSSQNGDDAYLHFYANNHEENITDEQHLINRNTLWLIIMSSICALIAVLSFICVLNIVFRERENTGRLLHNIGFSKTKSTIMYATEAVMLFVAQTVFGIALGILFYSVSYSVRTGIMGMSGYSAFTTDPIVLGATADPLIIAVIFSAITITLGYLVFIPITLSSKKQKKKRLLHCSNSAEGMLSRSLGSKGITLIQTVALSLIVFGTVLGYMRYTRDGKVVMNWLLFDFPPTYTIGSLDSLDMEEDGIADYLSCPPITATSLGQDEAHNLKIANYGYTYGLSDNDTEKFTDALSFGYIENTFAVCDSETPAYKNSPETALQTDDDTIASVSELSDKEYKSFFGSDGIGGKFCYNIPIRLADEKTLNELSSYISGGLPDISALNSGEKVIMVQESGRNTYKVGDSIRIMGVTANDSNYGIGKVADHTFNIGATLTLNNLSDKTLRCLLDFGFQEKENSGCFLLTTAAGAASSGFSGAVYNSVYSSTDIDGGLVPPAAGMTRTNLGEMKRQETIDKFNRMSGTLATVLIMSLLGFAAYFSCIGLKIRMKSYEISVLRALGTPLSRIRRKLFISNLRIPVIATAFAGLAAYGVQLFTNRMYDKVDIMKEQLESGIADFDESAASDIINNCFLNDEFWMVPLIKPLVIIFIAISIITVILTVLSTKKFTSEISVQLNEERKRQ</sequence>
<keyword evidence="1" id="KW-0472">Membrane</keyword>
<dbReference type="InterPro" id="IPR050250">
    <property type="entry name" value="Macrolide_Exporter_MacB"/>
</dbReference>
<dbReference type="STRING" id="39492.ERS852540_01267"/>
<keyword evidence="1" id="KW-0812">Transmembrane</keyword>
<gene>
    <name evidence="2" type="ORF">ERS852540_01267</name>
</gene>
<evidence type="ECO:0000256" key="1">
    <source>
        <dbReference type="SAM" id="Phobius"/>
    </source>
</evidence>
<dbReference type="GO" id="GO:0022857">
    <property type="term" value="F:transmembrane transporter activity"/>
    <property type="evidence" value="ECO:0007669"/>
    <property type="project" value="TreeGrafter"/>
</dbReference>
<dbReference type="PANTHER" id="PTHR30572:SF4">
    <property type="entry name" value="ABC TRANSPORTER PERMEASE YTRF"/>
    <property type="match status" value="1"/>
</dbReference>
<feature type="transmembrane region" description="Helical" evidence="1">
    <location>
        <begin position="377"/>
        <end position="400"/>
    </location>
</feature>
<feature type="transmembrane region" description="Helical" evidence="1">
    <location>
        <begin position="430"/>
        <end position="450"/>
    </location>
</feature>